<keyword evidence="2" id="KW-0732">Signal</keyword>
<evidence type="ECO:0008006" key="5">
    <source>
        <dbReference type="Google" id="ProtNLM"/>
    </source>
</evidence>
<feature type="chain" id="PRO_5046959128" description="Nuclear transport factor 2 family protein" evidence="2">
    <location>
        <begin position="23"/>
        <end position="290"/>
    </location>
</feature>
<dbReference type="Proteomes" id="UP001216139">
    <property type="component" value="Chromosome"/>
</dbReference>
<name>A0ABY7T6D8_9SPHI</name>
<feature type="region of interest" description="Disordered" evidence="1">
    <location>
        <begin position="145"/>
        <end position="168"/>
    </location>
</feature>
<dbReference type="EMBL" id="CP117167">
    <property type="protein sequence ID" value="WCT11824.1"/>
    <property type="molecule type" value="Genomic_DNA"/>
</dbReference>
<dbReference type="Gene3D" id="3.10.450.50">
    <property type="match status" value="2"/>
</dbReference>
<feature type="signal peptide" evidence="2">
    <location>
        <begin position="1"/>
        <end position="22"/>
    </location>
</feature>
<keyword evidence="4" id="KW-1185">Reference proteome</keyword>
<feature type="compositionally biased region" description="Basic and acidic residues" evidence="1">
    <location>
        <begin position="145"/>
        <end position="160"/>
    </location>
</feature>
<gene>
    <name evidence="3" type="ORF">PQO05_24130</name>
</gene>
<evidence type="ECO:0000313" key="4">
    <source>
        <dbReference type="Proteomes" id="UP001216139"/>
    </source>
</evidence>
<protein>
    <recommendedName>
        <fullName evidence="5">Nuclear transport factor 2 family protein</fullName>
    </recommendedName>
</protein>
<dbReference type="RefSeq" id="WP_273630016.1">
    <property type="nucleotide sequence ID" value="NZ_CP117167.1"/>
</dbReference>
<accession>A0ABY7T6D8</accession>
<evidence type="ECO:0000256" key="1">
    <source>
        <dbReference type="SAM" id="MobiDB-lite"/>
    </source>
</evidence>
<evidence type="ECO:0000256" key="2">
    <source>
        <dbReference type="SAM" id="SignalP"/>
    </source>
</evidence>
<organism evidence="3 4">
    <name type="scientific">Mucilaginibacter jinjuensis</name>
    <dbReference type="NCBI Taxonomy" id="1176721"/>
    <lineage>
        <taxon>Bacteria</taxon>
        <taxon>Pseudomonadati</taxon>
        <taxon>Bacteroidota</taxon>
        <taxon>Sphingobacteriia</taxon>
        <taxon>Sphingobacteriales</taxon>
        <taxon>Sphingobacteriaceae</taxon>
        <taxon>Mucilaginibacter</taxon>
    </lineage>
</organism>
<proteinExistence type="predicted"/>
<sequence>MKFNKLPTLIIAFSCYGLTVLAQQKTAQVQTVITAEDNFNKLVAKKGIKDGFLAVADVEGIVFKPEAVNINEFYSKVDRQPGTLTWVPKYARISSAGDLAFTAGPYVYQNGKNDEDKVYGDYVSIWRTDADNKLKLLVDLGVQHPEPDHEATTDFKEPEAPKSTPSKDPFLGKGIIVNTDKTFNHTLDISALATYKEFFSSEGRFYFPGFQPIVGVDKTMKFLNNEGISITAETVNAGRSSSGDLAYSYGKARIKKGNIVSNYSYVRIWQPDANHRWNIVLEIFSAIENE</sequence>
<evidence type="ECO:0000313" key="3">
    <source>
        <dbReference type="EMBL" id="WCT11824.1"/>
    </source>
</evidence>
<reference evidence="3 4" key="1">
    <citation type="submission" date="2023-02" db="EMBL/GenBank/DDBJ databases">
        <title>Genome sequence of Mucilaginibacter jinjuensis strain KACC 16571.</title>
        <authorList>
            <person name="Kim S."/>
            <person name="Heo J."/>
            <person name="Kwon S.-W."/>
        </authorList>
    </citation>
    <scope>NUCLEOTIDE SEQUENCE [LARGE SCALE GENOMIC DNA]</scope>
    <source>
        <strain evidence="3 4">KACC 16571</strain>
    </source>
</reference>